<dbReference type="Proteomes" id="UP000838878">
    <property type="component" value="Chromosome 4"/>
</dbReference>
<gene>
    <name evidence="1" type="ORF">BINO364_LOCUS9534</name>
</gene>
<reference evidence="1" key="1">
    <citation type="submission" date="2021-12" db="EMBL/GenBank/DDBJ databases">
        <authorList>
            <person name="Martin H S."/>
        </authorList>
    </citation>
    <scope>NUCLEOTIDE SEQUENCE</scope>
</reference>
<name>A0A8J9YAP9_9NEOP</name>
<evidence type="ECO:0000313" key="1">
    <source>
        <dbReference type="EMBL" id="CAH0723749.1"/>
    </source>
</evidence>
<dbReference type="EMBL" id="OV170224">
    <property type="protein sequence ID" value="CAH0723749.1"/>
    <property type="molecule type" value="Genomic_DNA"/>
</dbReference>
<dbReference type="OrthoDB" id="10518078at2759"/>
<feature type="non-terminal residue" evidence="1">
    <location>
        <position position="93"/>
    </location>
</feature>
<organism evidence="1 2">
    <name type="scientific">Brenthis ino</name>
    <name type="common">lesser marbled fritillary</name>
    <dbReference type="NCBI Taxonomy" id="405034"/>
    <lineage>
        <taxon>Eukaryota</taxon>
        <taxon>Metazoa</taxon>
        <taxon>Ecdysozoa</taxon>
        <taxon>Arthropoda</taxon>
        <taxon>Hexapoda</taxon>
        <taxon>Insecta</taxon>
        <taxon>Pterygota</taxon>
        <taxon>Neoptera</taxon>
        <taxon>Endopterygota</taxon>
        <taxon>Lepidoptera</taxon>
        <taxon>Glossata</taxon>
        <taxon>Ditrysia</taxon>
        <taxon>Papilionoidea</taxon>
        <taxon>Nymphalidae</taxon>
        <taxon>Heliconiinae</taxon>
        <taxon>Argynnini</taxon>
        <taxon>Brenthis</taxon>
    </lineage>
</organism>
<sequence length="93" mass="10747">MSYKYPEYYRPIEFYDFLESNQLAIFKKIEDSKNVSEHKVQSVRRRADATATGAALVHVILIVFQPYKVELSPSSVGGFAFIHFRDRRVSSSI</sequence>
<accession>A0A8J9YAP9</accession>
<evidence type="ECO:0000313" key="2">
    <source>
        <dbReference type="Proteomes" id="UP000838878"/>
    </source>
</evidence>
<protein>
    <submittedName>
        <fullName evidence="1">Uncharacterized protein</fullName>
    </submittedName>
</protein>
<keyword evidence="2" id="KW-1185">Reference proteome</keyword>
<proteinExistence type="predicted"/>
<dbReference type="AlphaFoldDB" id="A0A8J9YAP9"/>